<keyword evidence="2" id="KW-0614">Plasmid</keyword>
<evidence type="ECO:0000313" key="2">
    <source>
        <dbReference type="EMBL" id="ATW34851.1"/>
    </source>
</evidence>
<gene>
    <name evidence="2" type="ORF">BJP43_10765</name>
</gene>
<dbReference type="InterPro" id="IPR008258">
    <property type="entry name" value="Transglycosylase_SLT_dom_1"/>
</dbReference>
<feature type="domain" description="Transglycosylase SLT" evidence="1">
    <location>
        <begin position="4"/>
        <end position="101"/>
    </location>
</feature>
<reference evidence="3" key="1">
    <citation type="submission" date="2016-10" db="EMBL/GenBank/DDBJ databases">
        <authorList>
            <person name="Chevignon G."/>
        </authorList>
    </citation>
    <scope>NUCLEOTIDE SEQUENCE [LARGE SCALE GENOMIC DNA]</scope>
    <source>
        <strain evidence="3">ZA17</strain>
        <plasmid evidence="3">phdza17.2</plasmid>
    </source>
</reference>
<protein>
    <recommendedName>
        <fullName evidence="1">Transglycosylase SLT domain-containing protein</fullName>
    </recommendedName>
</protein>
<accession>A0A2D3TH93</accession>
<sequence>MAMQCATTVHPDTALDIARVESGFNPYALAEIIPQAERKPSNNGVISHYPKSKDEAISIIDRIANKKRRYSVELMQITRTNFSHYGISARDVLTPCTNLSVFDGTLTSVAPSLSKQNITLYPRHLLRGDFVSD</sequence>
<geneLocation type="plasmid" evidence="3">
    <name>phdza17.2</name>
</geneLocation>
<organism evidence="2 3">
    <name type="scientific">Candidatus Williamhamiltonella defendens</name>
    <dbReference type="NCBI Taxonomy" id="138072"/>
    <lineage>
        <taxon>Bacteria</taxon>
        <taxon>Pseudomonadati</taxon>
        <taxon>Pseudomonadota</taxon>
        <taxon>Gammaproteobacteria</taxon>
        <taxon>Enterobacterales</taxon>
        <taxon>Enterobacteriaceae</taxon>
        <taxon>aphid secondary symbionts</taxon>
        <taxon>Candidatus Williamhamiltonella</taxon>
    </lineage>
</organism>
<evidence type="ECO:0000313" key="3">
    <source>
        <dbReference type="Proteomes" id="UP000229055"/>
    </source>
</evidence>
<dbReference type="Pfam" id="PF01464">
    <property type="entry name" value="SLT"/>
    <property type="match status" value="1"/>
</dbReference>
<dbReference type="Proteomes" id="UP000229055">
    <property type="component" value="Plasmid pHDZA17.2"/>
</dbReference>
<dbReference type="InterPro" id="IPR023346">
    <property type="entry name" value="Lysozyme-like_dom_sf"/>
</dbReference>
<evidence type="ECO:0000259" key="1">
    <source>
        <dbReference type="Pfam" id="PF01464"/>
    </source>
</evidence>
<proteinExistence type="predicted"/>
<dbReference type="AlphaFoldDB" id="A0A2D3TH93"/>
<dbReference type="SUPFAM" id="SSF53955">
    <property type="entry name" value="Lysozyme-like"/>
    <property type="match status" value="1"/>
</dbReference>
<dbReference type="EMBL" id="CP017615">
    <property type="protein sequence ID" value="ATW34851.1"/>
    <property type="molecule type" value="Genomic_DNA"/>
</dbReference>
<name>A0A2D3TH93_9ENTR</name>
<reference evidence="3" key="2">
    <citation type="submission" date="2017-11" db="EMBL/GenBank/DDBJ databases">
        <title>PacBio sequencing of new strain of the secondary endosymbiont Candidatus Hamiltonella defensa.</title>
        <authorList>
            <person name="Strand M.R."/>
            <person name="Oliver K."/>
        </authorList>
    </citation>
    <scope>NUCLEOTIDE SEQUENCE [LARGE SCALE GENOMIC DNA]</scope>
    <source>
        <strain evidence="3">ZA17</strain>
        <plasmid evidence="3">phdza17.2</plasmid>
    </source>
</reference>